<dbReference type="Pfam" id="PF25087">
    <property type="entry name" value="GMPPB_C"/>
    <property type="match status" value="1"/>
</dbReference>
<dbReference type="InterPro" id="IPR005835">
    <property type="entry name" value="NTP_transferase_dom"/>
</dbReference>
<evidence type="ECO:0000313" key="5">
    <source>
        <dbReference type="Proteomes" id="UP000194267"/>
    </source>
</evidence>
<evidence type="ECO:0000259" key="2">
    <source>
        <dbReference type="Pfam" id="PF00483"/>
    </source>
</evidence>
<dbReference type="Proteomes" id="UP000194267">
    <property type="component" value="Unassembled WGS sequence"/>
</dbReference>
<dbReference type="GO" id="GO:0016740">
    <property type="term" value="F:transferase activity"/>
    <property type="evidence" value="ECO:0007669"/>
    <property type="project" value="UniProtKB-KW"/>
</dbReference>
<dbReference type="InterPro" id="IPR050486">
    <property type="entry name" value="Mannose-1P_guanyltransferase"/>
</dbReference>
<keyword evidence="4" id="KW-0808">Transferase</keyword>
<dbReference type="PANTHER" id="PTHR22572">
    <property type="entry name" value="SUGAR-1-PHOSPHATE GUANYL TRANSFERASE"/>
    <property type="match status" value="1"/>
</dbReference>
<dbReference type="Pfam" id="PF00483">
    <property type="entry name" value="NTP_transferase"/>
    <property type="match status" value="1"/>
</dbReference>
<dbReference type="Gene3D" id="2.160.10.10">
    <property type="entry name" value="Hexapeptide repeat proteins"/>
    <property type="match status" value="1"/>
</dbReference>
<organism evidence="4 5">
    <name type="scientific">Symbiobacterium thermophilum</name>
    <dbReference type="NCBI Taxonomy" id="2734"/>
    <lineage>
        <taxon>Bacteria</taxon>
        <taxon>Bacillati</taxon>
        <taxon>Bacillota</taxon>
        <taxon>Clostridia</taxon>
        <taxon>Eubacteriales</taxon>
        <taxon>Symbiobacteriaceae</taxon>
        <taxon>Symbiobacterium</taxon>
    </lineage>
</organism>
<accession>A0A1Y2T830</accession>
<feature type="domain" description="Nucleotidyl transferase" evidence="2">
    <location>
        <begin position="5"/>
        <end position="235"/>
    </location>
</feature>
<proteinExistence type="inferred from homology"/>
<dbReference type="AlphaFoldDB" id="A0A1Y2T830"/>
<dbReference type="InterPro" id="IPR056729">
    <property type="entry name" value="GMPPB_C"/>
</dbReference>
<dbReference type="InterPro" id="IPR029044">
    <property type="entry name" value="Nucleotide-diphossugar_trans"/>
</dbReference>
<dbReference type="CDD" id="cd04181">
    <property type="entry name" value="NTP_transferase"/>
    <property type="match status" value="1"/>
</dbReference>
<evidence type="ECO:0000313" key="4">
    <source>
        <dbReference type="EMBL" id="OTA41365.1"/>
    </source>
</evidence>
<dbReference type="Gene3D" id="3.90.550.10">
    <property type="entry name" value="Spore Coat Polysaccharide Biosynthesis Protein SpsA, Chain A"/>
    <property type="match status" value="1"/>
</dbReference>
<name>A0A1Y2T830_SYMTR</name>
<gene>
    <name evidence="4" type="ORF">A6D92_07375</name>
</gene>
<feature type="domain" description="Mannose-1-phosphate guanyltransferase C-terminal" evidence="3">
    <location>
        <begin position="265"/>
        <end position="332"/>
    </location>
</feature>
<evidence type="ECO:0000256" key="1">
    <source>
        <dbReference type="ARBA" id="ARBA00007274"/>
    </source>
</evidence>
<reference evidence="5" key="1">
    <citation type="submission" date="2016-04" db="EMBL/GenBank/DDBJ databases">
        <authorList>
            <person name="Antunes L.P."/>
            <person name="Martins L.F."/>
            <person name="Pereira R.V."/>
            <person name="Thomas A.M."/>
            <person name="Barbosa D."/>
            <person name="Nascimento L."/>
            <person name="Silva G.M."/>
            <person name="Condomitti G.W."/>
            <person name="Digiampietri L.A."/>
            <person name="Lombardi K.C."/>
            <person name="Ramos P.L."/>
            <person name="Quaggio R.B."/>
            <person name="Oliveira J.C."/>
            <person name="Pascon R.C."/>
            <person name="Cruz J.B."/>
            <person name="Silva A.M."/>
            <person name="Setubal J.C."/>
        </authorList>
    </citation>
    <scope>NUCLEOTIDE SEQUENCE [LARGE SCALE GENOMIC DNA]</scope>
</reference>
<sequence>MAVRAILLAGGLGTRLHPLTVELPKPMVPVLGKPWLSRLIDQLAAFGITDITLSLRHGRQVVTDYFRESPPGVRLRFAVEPQPLGTGGAIRFAAGPDPTDTLLILNADIVQTFDLNALLEFHRQHRAQVTIGLVEVADPSAYGAVELDKNSRVTRFVEKPRPGETDSRMVNAGVYVFDPGVLSWIPPERPVSVERETFPALLRDGVRVYGCLCTGYWKDIGTGDRYLQLHRDILEGRCPIPVSGPVRGPAHWQADDADVSPDARIMPPVYIGSGAVIEAGAQVGPRAVIGAGCLVAKGARISDSVLWDGARVGAGATVRHSVIGFATGIGGGTVENVLLAGWR</sequence>
<comment type="similarity">
    <text evidence="1">Belongs to the transferase hexapeptide repeat family.</text>
</comment>
<dbReference type="EMBL" id="LWLV01000529">
    <property type="protein sequence ID" value="OTA41365.1"/>
    <property type="molecule type" value="Genomic_DNA"/>
</dbReference>
<protein>
    <submittedName>
        <fullName evidence="4">Mannose-1-phosphate guanyltransferase</fullName>
    </submittedName>
</protein>
<comment type="caution">
    <text evidence="4">The sequence shown here is derived from an EMBL/GenBank/DDBJ whole genome shotgun (WGS) entry which is preliminary data.</text>
</comment>
<dbReference type="SUPFAM" id="SSF53448">
    <property type="entry name" value="Nucleotide-diphospho-sugar transferases"/>
    <property type="match status" value="1"/>
</dbReference>
<evidence type="ECO:0000259" key="3">
    <source>
        <dbReference type="Pfam" id="PF25087"/>
    </source>
</evidence>